<dbReference type="PANTHER" id="PTHR38600">
    <property type="entry name" value="TRANSCRIPTIONAL REGULATORY PROTEIN"/>
    <property type="match status" value="1"/>
</dbReference>
<feature type="domain" description="HTH arsR-type" evidence="1">
    <location>
        <begin position="1"/>
        <end position="94"/>
    </location>
</feature>
<dbReference type="Pfam" id="PF01022">
    <property type="entry name" value="HTH_5"/>
    <property type="match status" value="1"/>
</dbReference>
<dbReference type="InterPro" id="IPR011991">
    <property type="entry name" value="ArsR-like_HTH"/>
</dbReference>
<dbReference type="CDD" id="cd00090">
    <property type="entry name" value="HTH_ARSR"/>
    <property type="match status" value="1"/>
</dbReference>
<dbReference type="InterPro" id="IPR001845">
    <property type="entry name" value="HTH_ArsR_DNA-bd_dom"/>
</dbReference>
<proteinExistence type="predicted"/>
<keyword evidence="3" id="KW-1185">Reference proteome</keyword>
<dbReference type="InterPro" id="IPR036388">
    <property type="entry name" value="WH-like_DNA-bd_sf"/>
</dbReference>
<sequence length="116" mass="12917">MLNQSAPLDLLFQALSDPSRRIMVEQLSRGPASVSELAKPLSMTLPAVVQHLQVLETSGLVRSEKLGRVRTCTLDTSALQQAETWIQERRSLWETRLDRLGELLAIPEEPASRDPA</sequence>
<organism evidence="2 3">
    <name type="scientific">Kaistia terrae</name>
    <dbReference type="NCBI Taxonomy" id="537017"/>
    <lineage>
        <taxon>Bacteria</taxon>
        <taxon>Pseudomonadati</taxon>
        <taxon>Pseudomonadota</taxon>
        <taxon>Alphaproteobacteria</taxon>
        <taxon>Hyphomicrobiales</taxon>
        <taxon>Kaistiaceae</taxon>
        <taxon>Kaistia</taxon>
    </lineage>
</organism>
<dbReference type="Gene3D" id="1.10.10.10">
    <property type="entry name" value="Winged helix-like DNA-binding domain superfamily/Winged helix DNA-binding domain"/>
    <property type="match status" value="1"/>
</dbReference>
<evidence type="ECO:0000259" key="1">
    <source>
        <dbReference type="PROSITE" id="PS50987"/>
    </source>
</evidence>
<dbReference type="RefSeq" id="WP_266344738.1">
    <property type="nucleotide sequence ID" value="NZ_JAPKNH010000005.1"/>
</dbReference>
<dbReference type="SMART" id="SM00418">
    <property type="entry name" value="HTH_ARSR"/>
    <property type="match status" value="1"/>
</dbReference>
<protein>
    <submittedName>
        <fullName evidence="2">ArsR/SmtB family transcription factor</fullName>
    </submittedName>
</protein>
<dbReference type="Proteomes" id="UP001596150">
    <property type="component" value="Unassembled WGS sequence"/>
</dbReference>
<dbReference type="NCBIfam" id="NF033788">
    <property type="entry name" value="HTH_metalloreg"/>
    <property type="match status" value="1"/>
</dbReference>
<dbReference type="PRINTS" id="PR00778">
    <property type="entry name" value="HTHARSR"/>
</dbReference>
<dbReference type="PANTHER" id="PTHR38600:SF2">
    <property type="entry name" value="SLL0088 PROTEIN"/>
    <property type="match status" value="1"/>
</dbReference>
<evidence type="ECO:0000313" key="3">
    <source>
        <dbReference type="Proteomes" id="UP001596150"/>
    </source>
</evidence>
<dbReference type="SUPFAM" id="SSF46785">
    <property type="entry name" value="Winged helix' DNA-binding domain"/>
    <property type="match status" value="1"/>
</dbReference>
<accession>A0ABW0Q0W8</accession>
<dbReference type="InterPro" id="IPR036390">
    <property type="entry name" value="WH_DNA-bd_sf"/>
</dbReference>
<comment type="caution">
    <text evidence="2">The sequence shown here is derived from an EMBL/GenBank/DDBJ whole genome shotgun (WGS) entry which is preliminary data.</text>
</comment>
<dbReference type="EMBL" id="JBHSML010000014">
    <property type="protein sequence ID" value="MFC5518491.1"/>
    <property type="molecule type" value="Genomic_DNA"/>
</dbReference>
<dbReference type="PROSITE" id="PS50987">
    <property type="entry name" value="HTH_ARSR_2"/>
    <property type="match status" value="1"/>
</dbReference>
<gene>
    <name evidence="2" type="ORF">ACFPP9_22140</name>
</gene>
<reference evidence="3" key="1">
    <citation type="journal article" date="2019" name="Int. J. Syst. Evol. Microbiol.">
        <title>The Global Catalogue of Microorganisms (GCM) 10K type strain sequencing project: providing services to taxonomists for standard genome sequencing and annotation.</title>
        <authorList>
            <consortium name="The Broad Institute Genomics Platform"/>
            <consortium name="The Broad Institute Genome Sequencing Center for Infectious Disease"/>
            <person name="Wu L."/>
            <person name="Ma J."/>
        </authorList>
    </citation>
    <scope>NUCLEOTIDE SEQUENCE [LARGE SCALE GENOMIC DNA]</scope>
    <source>
        <strain evidence="3">KACC 12633</strain>
    </source>
</reference>
<name>A0ABW0Q0W8_9HYPH</name>
<evidence type="ECO:0000313" key="2">
    <source>
        <dbReference type="EMBL" id="MFC5518491.1"/>
    </source>
</evidence>